<keyword evidence="3" id="KW-1185">Reference proteome</keyword>
<organism evidence="2 3">
    <name type="scientific">Defluviimonas salinarum</name>
    <dbReference type="NCBI Taxonomy" id="2992147"/>
    <lineage>
        <taxon>Bacteria</taxon>
        <taxon>Pseudomonadati</taxon>
        <taxon>Pseudomonadota</taxon>
        <taxon>Alphaproteobacteria</taxon>
        <taxon>Rhodobacterales</taxon>
        <taxon>Paracoccaceae</taxon>
        <taxon>Albidovulum</taxon>
    </lineage>
</organism>
<evidence type="ECO:0000313" key="2">
    <source>
        <dbReference type="EMBL" id="MCW3784674.1"/>
    </source>
</evidence>
<proteinExistence type="predicted"/>
<dbReference type="EMBL" id="JAPDOG010000055">
    <property type="protein sequence ID" value="MCW3784674.1"/>
    <property type="molecule type" value="Genomic_DNA"/>
</dbReference>
<sequence>MENAARIALSTASGSGGDTTMGFPAWNRYAGHSSRSANASDAPGRPPDRPIEAGQFGFGSIACGLHL</sequence>
<name>A0ABT3JB65_9RHOB</name>
<comment type="caution">
    <text evidence="2">The sequence shown here is derived from an EMBL/GenBank/DDBJ whole genome shotgun (WGS) entry which is preliminary data.</text>
</comment>
<reference evidence="2 3" key="1">
    <citation type="submission" date="2022-10" db="EMBL/GenBank/DDBJ databases">
        <title>Defluviimonas sp. CAU 1641 isolated from mud.</title>
        <authorList>
            <person name="Kim W."/>
        </authorList>
    </citation>
    <scope>NUCLEOTIDE SEQUENCE [LARGE SCALE GENOMIC DNA]</scope>
    <source>
        <strain evidence="2 3">CAU 1641</strain>
    </source>
</reference>
<accession>A0ABT3JB65</accession>
<dbReference type="Proteomes" id="UP001207582">
    <property type="component" value="Unassembled WGS sequence"/>
</dbReference>
<protein>
    <submittedName>
        <fullName evidence="2">Uncharacterized protein</fullName>
    </submittedName>
</protein>
<gene>
    <name evidence="2" type="ORF">OM960_24470</name>
</gene>
<feature type="region of interest" description="Disordered" evidence="1">
    <location>
        <begin position="32"/>
        <end position="53"/>
    </location>
</feature>
<evidence type="ECO:0000256" key="1">
    <source>
        <dbReference type="SAM" id="MobiDB-lite"/>
    </source>
</evidence>
<evidence type="ECO:0000313" key="3">
    <source>
        <dbReference type="Proteomes" id="UP001207582"/>
    </source>
</evidence>
<dbReference type="RefSeq" id="WP_264773830.1">
    <property type="nucleotide sequence ID" value="NZ_JAPDOG010000055.1"/>
</dbReference>